<dbReference type="PANTHER" id="PTHR21021:SF15">
    <property type="entry name" value="FREE METHIONINE-R-SULFOXIDE REDUCTASE"/>
    <property type="match status" value="1"/>
</dbReference>
<proteinExistence type="inferred from homology"/>
<protein>
    <submittedName>
        <fullName evidence="3">GAF domain-containing protein</fullName>
    </submittedName>
</protein>
<accession>A0A1I2URW7</accession>
<dbReference type="Pfam" id="PF13185">
    <property type="entry name" value="GAF_2"/>
    <property type="match status" value="1"/>
</dbReference>
<organism evidence="3 4">
    <name type="scientific">Sporolactobacillus nakayamae</name>
    <dbReference type="NCBI Taxonomy" id="269670"/>
    <lineage>
        <taxon>Bacteria</taxon>
        <taxon>Bacillati</taxon>
        <taxon>Bacillota</taxon>
        <taxon>Bacilli</taxon>
        <taxon>Bacillales</taxon>
        <taxon>Sporolactobacillaceae</taxon>
        <taxon>Sporolactobacillus</taxon>
    </lineage>
</organism>
<keyword evidence="4" id="KW-1185">Reference proteome</keyword>
<dbReference type="InterPro" id="IPR003018">
    <property type="entry name" value="GAF"/>
</dbReference>
<reference evidence="4" key="1">
    <citation type="submission" date="2016-10" db="EMBL/GenBank/DDBJ databases">
        <authorList>
            <person name="Varghese N."/>
            <person name="Submissions S."/>
        </authorList>
    </citation>
    <scope>NUCLEOTIDE SEQUENCE [LARGE SCALE GENOMIC DNA]</scope>
    <source>
        <strain evidence="4">ATCC 700379</strain>
    </source>
</reference>
<dbReference type="EMBL" id="FOOY01000022">
    <property type="protein sequence ID" value="SFG79788.1"/>
    <property type="molecule type" value="Genomic_DNA"/>
</dbReference>
<sequence length="158" mass="17985">MDKEKVYHDLMQQMRALFDQEFDLVANMSNMVSLIFEKVPGLNGTTFYRWKNDELILGPFQGRVACMHIPLQKGVCGKVAFTKKTEIVPDVHQFPGHIACDQRSKSEIVVPVFEPDSNRFFGVLDLDSPLVNHFDAIDARHLEQLAPLVFGIQKGDEH</sequence>
<evidence type="ECO:0000256" key="1">
    <source>
        <dbReference type="ARBA" id="ARBA00038454"/>
    </source>
</evidence>
<dbReference type="PROSITE" id="PS01320">
    <property type="entry name" value="UPF0067"/>
    <property type="match status" value="1"/>
</dbReference>
<evidence type="ECO:0000313" key="3">
    <source>
        <dbReference type="EMBL" id="SFG79788.1"/>
    </source>
</evidence>
<dbReference type="GO" id="GO:0005829">
    <property type="term" value="C:cytosol"/>
    <property type="evidence" value="ECO:0007669"/>
    <property type="project" value="TreeGrafter"/>
</dbReference>
<name>A0A1I2URW7_9BACL</name>
<feature type="domain" description="GAF" evidence="2">
    <location>
        <begin position="60"/>
        <end position="148"/>
    </location>
</feature>
<dbReference type="InterPro" id="IPR029016">
    <property type="entry name" value="GAF-like_dom_sf"/>
</dbReference>
<dbReference type="Proteomes" id="UP000198752">
    <property type="component" value="Unassembled WGS sequence"/>
</dbReference>
<dbReference type="Gene3D" id="3.30.450.40">
    <property type="match status" value="1"/>
</dbReference>
<evidence type="ECO:0000313" key="4">
    <source>
        <dbReference type="Proteomes" id="UP000198752"/>
    </source>
</evidence>
<comment type="similarity">
    <text evidence="1">Belongs to the free Met sulfoxide reductase family.</text>
</comment>
<dbReference type="InterPro" id="IPR051330">
    <property type="entry name" value="Phosphatase_reg/MetRdx"/>
</dbReference>
<dbReference type="InterPro" id="IPR000614">
    <property type="entry name" value="FRMsr_CS"/>
</dbReference>
<dbReference type="PANTHER" id="PTHR21021">
    <property type="entry name" value="GAF/PUTATIVE CYTOSKELETAL PROTEIN"/>
    <property type="match status" value="1"/>
</dbReference>
<dbReference type="AlphaFoldDB" id="A0A1I2URW7"/>
<dbReference type="OrthoDB" id="9796252at2"/>
<gene>
    <name evidence="3" type="ORF">SAMN02982927_02813</name>
</gene>
<dbReference type="STRING" id="269670.SAMN02982927_02813"/>
<dbReference type="GO" id="GO:0033745">
    <property type="term" value="F:L-methionine-(R)-S-oxide reductase activity"/>
    <property type="evidence" value="ECO:0007669"/>
    <property type="project" value="TreeGrafter"/>
</dbReference>
<dbReference type="FunFam" id="3.30.450.40:FF:000008">
    <property type="entry name" value="GAF domain-containing proteins"/>
    <property type="match status" value="1"/>
</dbReference>
<dbReference type="RefSeq" id="WP_093674023.1">
    <property type="nucleotide sequence ID" value="NZ_FOOY01000022.1"/>
</dbReference>
<dbReference type="SUPFAM" id="SSF55781">
    <property type="entry name" value="GAF domain-like"/>
    <property type="match status" value="1"/>
</dbReference>
<evidence type="ECO:0000259" key="2">
    <source>
        <dbReference type="Pfam" id="PF13185"/>
    </source>
</evidence>